<dbReference type="RefSeq" id="WP_377873609.1">
    <property type="nucleotide sequence ID" value="NZ_JBHMAY010000054.1"/>
</dbReference>
<evidence type="ECO:0000256" key="1">
    <source>
        <dbReference type="SAM" id="MobiDB-lite"/>
    </source>
</evidence>
<name>A0ABV7QHS2_9PSEU</name>
<feature type="compositionally biased region" description="Basic and acidic residues" evidence="1">
    <location>
        <begin position="145"/>
        <end position="165"/>
    </location>
</feature>
<protein>
    <submittedName>
        <fullName evidence="2">Uncharacterized protein</fullName>
    </submittedName>
</protein>
<proteinExistence type="predicted"/>
<dbReference type="EMBL" id="JBHRWI010000020">
    <property type="protein sequence ID" value="MFC3511819.1"/>
    <property type="molecule type" value="Genomic_DNA"/>
</dbReference>
<gene>
    <name evidence="2" type="ORF">ACFORO_16735</name>
</gene>
<comment type="caution">
    <text evidence="2">The sequence shown here is derived from an EMBL/GenBank/DDBJ whole genome shotgun (WGS) entry which is preliminary data.</text>
</comment>
<organism evidence="2 3">
    <name type="scientific">Amycolatopsis halotolerans</name>
    <dbReference type="NCBI Taxonomy" id="330083"/>
    <lineage>
        <taxon>Bacteria</taxon>
        <taxon>Bacillati</taxon>
        <taxon>Actinomycetota</taxon>
        <taxon>Actinomycetes</taxon>
        <taxon>Pseudonocardiales</taxon>
        <taxon>Pseudonocardiaceae</taxon>
        <taxon>Amycolatopsis</taxon>
    </lineage>
</organism>
<evidence type="ECO:0000313" key="3">
    <source>
        <dbReference type="Proteomes" id="UP001595764"/>
    </source>
</evidence>
<reference evidence="3" key="1">
    <citation type="journal article" date="2019" name="Int. J. Syst. Evol. Microbiol.">
        <title>The Global Catalogue of Microorganisms (GCM) 10K type strain sequencing project: providing services to taxonomists for standard genome sequencing and annotation.</title>
        <authorList>
            <consortium name="The Broad Institute Genomics Platform"/>
            <consortium name="The Broad Institute Genome Sequencing Center for Infectious Disease"/>
            <person name="Wu L."/>
            <person name="Ma J."/>
        </authorList>
    </citation>
    <scope>NUCLEOTIDE SEQUENCE [LARGE SCALE GENOMIC DNA]</scope>
    <source>
        <strain evidence="3">CGMCC 4.7682</strain>
    </source>
</reference>
<dbReference type="Proteomes" id="UP001595764">
    <property type="component" value="Unassembled WGS sequence"/>
</dbReference>
<sequence length="204" mass="22946">MTTLTDTSAQTGTELLYLSVDLGNRPSLEAFNSNLSALLTLGRFAVQMEPSYPERERLTATRADRLTVVRTSLASPWVTVLSELARNSGPLAYGTATLIALHRLLNLVMRWQKHRQDVAEREVHIEQLRLLLDEERRRFRYVSPEARKSRENPRPAHRADERPTPADESSPDVNAATLAAVAARRLGEIQAAELIRPDDPRAMQ</sequence>
<evidence type="ECO:0000313" key="2">
    <source>
        <dbReference type="EMBL" id="MFC3511819.1"/>
    </source>
</evidence>
<feature type="region of interest" description="Disordered" evidence="1">
    <location>
        <begin position="144"/>
        <end position="176"/>
    </location>
</feature>
<accession>A0ABV7QHS2</accession>
<keyword evidence="3" id="KW-1185">Reference proteome</keyword>